<protein>
    <submittedName>
        <fullName evidence="2">Uncharacterized protein</fullName>
    </submittedName>
</protein>
<feature type="region of interest" description="Disordered" evidence="1">
    <location>
        <begin position="1"/>
        <end position="30"/>
    </location>
</feature>
<organism evidence="2 3">
    <name type="scientific">Nonomuraea helvata</name>
    <dbReference type="NCBI Taxonomy" id="37484"/>
    <lineage>
        <taxon>Bacteria</taxon>
        <taxon>Bacillati</taxon>
        <taxon>Actinomycetota</taxon>
        <taxon>Actinomycetes</taxon>
        <taxon>Streptosporangiales</taxon>
        <taxon>Streptosporangiaceae</taxon>
        <taxon>Nonomuraea</taxon>
    </lineage>
</organism>
<evidence type="ECO:0000313" key="2">
    <source>
        <dbReference type="EMBL" id="MFB9624780.1"/>
    </source>
</evidence>
<evidence type="ECO:0000256" key="1">
    <source>
        <dbReference type="SAM" id="MobiDB-lite"/>
    </source>
</evidence>
<reference evidence="2 3" key="1">
    <citation type="submission" date="2024-09" db="EMBL/GenBank/DDBJ databases">
        <authorList>
            <person name="Sun Q."/>
            <person name="Mori K."/>
        </authorList>
    </citation>
    <scope>NUCLEOTIDE SEQUENCE [LARGE SCALE GENOMIC DNA]</scope>
    <source>
        <strain evidence="2 3">JCM 3143</strain>
    </source>
</reference>
<sequence length="54" mass="5845">MRHDEKGLDVRPVVPQGAGQAAGAFGQRRTADERVVLVGDSALYRAAQHGERFP</sequence>
<gene>
    <name evidence="2" type="ORF">ACFFSA_16960</name>
</gene>
<comment type="caution">
    <text evidence="2">The sequence shown here is derived from an EMBL/GenBank/DDBJ whole genome shotgun (WGS) entry which is preliminary data.</text>
</comment>
<evidence type="ECO:0000313" key="3">
    <source>
        <dbReference type="Proteomes" id="UP001589532"/>
    </source>
</evidence>
<dbReference type="EMBL" id="JBHMBW010000012">
    <property type="protein sequence ID" value="MFB9624780.1"/>
    <property type="molecule type" value="Genomic_DNA"/>
</dbReference>
<feature type="compositionally biased region" description="Low complexity" evidence="1">
    <location>
        <begin position="16"/>
        <end position="27"/>
    </location>
</feature>
<proteinExistence type="predicted"/>
<keyword evidence="3" id="KW-1185">Reference proteome</keyword>
<accession>A0ABV5RZC7</accession>
<name>A0ABV5RZC7_9ACTN</name>
<dbReference type="Proteomes" id="UP001589532">
    <property type="component" value="Unassembled WGS sequence"/>
</dbReference>